<reference evidence="3" key="2">
    <citation type="submission" date="2020-09" db="EMBL/GenBank/DDBJ databases">
        <authorList>
            <person name="Sun Q."/>
            <person name="Ohkuma M."/>
        </authorList>
    </citation>
    <scope>NUCLEOTIDE SEQUENCE</scope>
    <source>
        <strain evidence="3">JCM 4386</strain>
    </source>
</reference>
<dbReference type="AlphaFoldDB" id="A0A918G9W6"/>
<name>A0A918G9W6_9ACTN</name>
<accession>A0A918G9W6</accession>
<feature type="region of interest" description="Disordered" evidence="1">
    <location>
        <begin position="1"/>
        <end position="33"/>
    </location>
</feature>
<reference evidence="3" key="1">
    <citation type="journal article" date="2014" name="Int. J. Syst. Evol. Microbiol.">
        <title>Complete genome sequence of Corynebacterium casei LMG S-19264T (=DSM 44701T), isolated from a smear-ripened cheese.</title>
        <authorList>
            <consortium name="US DOE Joint Genome Institute (JGI-PGF)"/>
            <person name="Walter F."/>
            <person name="Albersmeier A."/>
            <person name="Kalinowski J."/>
            <person name="Ruckert C."/>
        </authorList>
    </citation>
    <scope>NUCLEOTIDE SEQUENCE</scope>
    <source>
        <strain evidence="3">JCM 4386</strain>
    </source>
</reference>
<sequence>MNGGRGATGRGRRGKPAGSPVAGEAATPVPGCDGQVNTVTRRLALTVLGAARFLMVLDTSVMNVSISQLVADFDTEVTAIQDVVTLYALVMAAFGLLCVGAARRSQSGDPGRGRDRSHRLSGHGWPADREGREAGPVRSRRADRSVPVP</sequence>
<protein>
    <recommendedName>
        <fullName evidence="5">MFS transporter</fullName>
    </recommendedName>
</protein>
<feature type="transmembrane region" description="Helical" evidence="2">
    <location>
        <begin position="84"/>
        <end position="102"/>
    </location>
</feature>
<evidence type="ECO:0008006" key="5">
    <source>
        <dbReference type="Google" id="ProtNLM"/>
    </source>
</evidence>
<evidence type="ECO:0000313" key="3">
    <source>
        <dbReference type="EMBL" id="GGS25219.1"/>
    </source>
</evidence>
<evidence type="ECO:0000256" key="2">
    <source>
        <dbReference type="SAM" id="Phobius"/>
    </source>
</evidence>
<feature type="region of interest" description="Disordered" evidence="1">
    <location>
        <begin position="104"/>
        <end position="149"/>
    </location>
</feature>
<dbReference type="SUPFAM" id="SSF103473">
    <property type="entry name" value="MFS general substrate transporter"/>
    <property type="match status" value="1"/>
</dbReference>
<proteinExistence type="predicted"/>
<dbReference type="InterPro" id="IPR036259">
    <property type="entry name" value="MFS_trans_sf"/>
</dbReference>
<evidence type="ECO:0000313" key="4">
    <source>
        <dbReference type="Proteomes" id="UP000606194"/>
    </source>
</evidence>
<keyword evidence="2" id="KW-0472">Membrane</keyword>
<organism evidence="3 4">
    <name type="scientific">Streptomyces humidus</name>
    <dbReference type="NCBI Taxonomy" id="52259"/>
    <lineage>
        <taxon>Bacteria</taxon>
        <taxon>Bacillati</taxon>
        <taxon>Actinomycetota</taxon>
        <taxon>Actinomycetes</taxon>
        <taxon>Kitasatosporales</taxon>
        <taxon>Streptomycetaceae</taxon>
        <taxon>Streptomyces</taxon>
    </lineage>
</organism>
<feature type="transmembrane region" description="Helical" evidence="2">
    <location>
        <begin position="43"/>
        <end position="64"/>
    </location>
</feature>
<keyword evidence="2" id="KW-1133">Transmembrane helix</keyword>
<keyword evidence="4" id="KW-1185">Reference proteome</keyword>
<keyword evidence="2" id="KW-0812">Transmembrane</keyword>
<gene>
    <name evidence="3" type="ORF">GCM10010269_74880</name>
</gene>
<comment type="caution">
    <text evidence="3">The sequence shown here is derived from an EMBL/GenBank/DDBJ whole genome shotgun (WGS) entry which is preliminary data.</text>
</comment>
<feature type="compositionally biased region" description="Basic and acidic residues" evidence="1">
    <location>
        <begin position="126"/>
        <end position="149"/>
    </location>
</feature>
<evidence type="ECO:0000256" key="1">
    <source>
        <dbReference type="SAM" id="MobiDB-lite"/>
    </source>
</evidence>
<dbReference type="EMBL" id="BMTL01000046">
    <property type="protein sequence ID" value="GGS25219.1"/>
    <property type="molecule type" value="Genomic_DNA"/>
</dbReference>
<dbReference type="Proteomes" id="UP000606194">
    <property type="component" value="Unassembled WGS sequence"/>
</dbReference>